<dbReference type="WBParaSite" id="Pan_g208.t1">
    <property type="protein sequence ID" value="Pan_g208.t1"/>
    <property type="gene ID" value="Pan_g208"/>
</dbReference>
<dbReference type="Proteomes" id="UP000492821">
    <property type="component" value="Unassembled WGS sequence"/>
</dbReference>
<name>A0A7E4VGD8_PANRE</name>
<accession>A0A7E4VGD8</accession>
<reference evidence="2" key="2">
    <citation type="submission" date="2020-10" db="UniProtKB">
        <authorList>
            <consortium name="WormBaseParasite"/>
        </authorList>
    </citation>
    <scope>IDENTIFICATION</scope>
</reference>
<keyword evidence="1" id="KW-1185">Reference proteome</keyword>
<evidence type="ECO:0000313" key="1">
    <source>
        <dbReference type="Proteomes" id="UP000492821"/>
    </source>
</evidence>
<evidence type="ECO:0000313" key="2">
    <source>
        <dbReference type="WBParaSite" id="Pan_g208.t1"/>
    </source>
</evidence>
<protein>
    <submittedName>
        <fullName evidence="2">Uncharacterized protein</fullName>
    </submittedName>
</protein>
<dbReference type="AlphaFoldDB" id="A0A7E4VGD8"/>
<reference evidence="1" key="1">
    <citation type="journal article" date="2013" name="Genetics">
        <title>The draft genome and transcriptome of Panagrellus redivivus are shaped by the harsh demands of a free-living lifestyle.</title>
        <authorList>
            <person name="Srinivasan J."/>
            <person name="Dillman A.R."/>
            <person name="Macchietto M.G."/>
            <person name="Heikkinen L."/>
            <person name="Lakso M."/>
            <person name="Fracchia K.M."/>
            <person name="Antoshechkin I."/>
            <person name="Mortazavi A."/>
            <person name="Wong G."/>
            <person name="Sternberg P.W."/>
        </authorList>
    </citation>
    <scope>NUCLEOTIDE SEQUENCE [LARGE SCALE GENOMIC DNA]</scope>
    <source>
        <strain evidence="1">MT8872</strain>
    </source>
</reference>
<organism evidence="1 2">
    <name type="scientific">Panagrellus redivivus</name>
    <name type="common">Microworm</name>
    <dbReference type="NCBI Taxonomy" id="6233"/>
    <lineage>
        <taxon>Eukaryota</taxon>
        <taxon>Metazoa</taxon>
        <taxon>Ecdysozoa</taxon>
        <taxon>Nematoda</taxon>
        <taxon>Chromadorea</taxon>
        <taxon>Rhabditida</taxon>
        <taxon>Tylenchina</taxon>
        <taxon>Panagrolaimomorpha</taxon>
        <taxon>Panagrolaimoidea</taxon>
        <taxon>Panagrolaimidae</taxon>
        <taxon>Panagrellus</taxon>
    </lineage>
</organism>
<sequence length="206" mass="23505">MPYPLAKLPYGLRCRLADLSAPAERYNLQIAAGSKNICPPQLHAVKVAARVNVIRKHGALVVKLNDSEEPEPFDNSKPFQCHGITIDAEISPISLPTVFTSFPNITYLCLDNVMPTSWPNRATKLLELDFYLSDVNAVRKFNFRKFFKKQPKGFLMTISLVDECNDVSNNKLEKIVNRYFISDERKYPDLIIHFVGDTKYYFLKGT</sequence>
<proteinExistence type="predicted"/>